<dbReference type="AlphaFoldDB" id="A0A0G0XFE8"/>
<keyword evidence="1" id="KW-0812">Transmembrane</keyword>
<sequence>MSKSKLIISSACAAVITIAFVVIVTIWAELSAPIKAWLQNFSGHHWTTKSIFSALIYAIATMVLYVLPYNPNPAHLRKKIICLLVATILGVAVLTAFYAAHHFGIF</sequence>
<feature type="transmembrane region" description="Helical" evidence="1">
    <location>
        <begin position="50"/>
        <end position="68"/>
    </location>
</feature>
<evidence type="ECO:0000313" key="2">
    <source>
        <dbReference type="EMBL" id="KKS23594.1"/>
    </source>
</evidence>
<keyword evidence="1" id="KW-1133">Transmembrane helix</keyword>
<gene>
    <name evidence="2" type="ORF">UU83_C0046G0004</name>
</gene>
<name>A0A0G0XFE8_9BACT</name>
<keyword evidence="1" id="KW-0472">Membrane</keyword>
<proteinExistence type="predicted"/>
<reference evidence="2 3" key="1">
    <citation type="journal article" date="2015" name="Nature">
        <title>rRNA introns, odd ribosomes, and small enigmatic genomes across a large radiation of phyla.</title>
        <authorList>
            <person name="Brown C.T."/>
            <person name="Hug L.A."/>
            <person name="Thomas B.C."/>
            <person name="Sharon I."/>
            <person name="Castelle C.J."/>
            <person name="Singh A."/>
            <person name="Wilkins M.J."/>
            <person name="Williams K.H."/>
            <person name="Banfield J.F."/>
        </authorList>
    </citation>
    <scope>NUCLEOTIDE SEQUENCE [LARGE SCALE GENOMIC DNA]</scope>
</reference>
<dbReference type="Proteomes" id="UP000033856">
    <property type="component" value="Unassembled WGS sequence"/>
</dbReference>
<accession>A0A0G0XFE8</accession>
<feature type="transmembrane region" description="Helical" evidence="1">
    <location>
        <begin position="7"/>
        <end position="30"/>
    </location>
</feature>
<protein>
    <submittedName>
        <fullName evidence="2">Uncharacterized protein</fullName>
    </submittedName>
</protein>
<evidence type="ECO:0000313" key="3">
    <source>
        <dbReference type="Proteomes" id="UP000033856"/>
    </source>
</evidence>
<dbReference type="EMBL" id="LCCD01000046">
    <property type="protein sequence ID" value="KKS23594.1"/>
    <property type="molecule type" value="Genomic_DNA"/>
</dbReference>
<comment type="caution">
    <text evidence="2">The sequence shown here is derived from an EMBL/GenBank/DDBJ whole genome shotgun (WGS) entry which is preliminary data.</text>
</comment>
<organism evidence="2 3">
    <name type="scientific">Candidatus Jorgensenbacteria bacterium GW2011_GWF2_41_8</name>
    <dbReference type="NCBI Taxonomy" id="1618667"/>
    <lineage>
        <taxon>Bacteria</taxon>
        <taxon>Candidatus Joergenseniibacteriota</taxon>
    </lineage>
</organism>
<feature type="transmembrane region" description="Helical" evidence="1">
    <location>
        <begin position="80"/>
        <end position="100"/>
    </location>
</feature>
<evidence type="ECO:0000256" key="1">
    <source>
        <dbReference type="SAM" id="Phobius"/>
    </source>
</evidence>